<evidence type="ECO:0000313" key="1">
    <source>
        <dbReference type="EMBL" id="QLL64255.1"/>
    </source>
</evidence>
<organism evidence="1 2">
    <name type="scientific">Sinorhizobium mexicanum</name>
    <dbReference type="NCBI Taxonomy" id="375549"/>
    <lineage>
        <taxon>Bacteria</taxon>
        <taxon>Pseudomonadati</taxon>
        <taxon>Pseudomonadota</taxon>
        <taxon>Alphaproteobacteria</taxon>
        <taxon>Hyphomicrobiales</taxon>
        <taxon>Rhizobiaceae</taxon>
        <taxon>Sinorhizobium/Ensifer group</taxon>
        <taxon>Sinorhizobium</taxon>
    </lineage>
</organism>
<sequence>MSWKLRRVRQCAKCPWKVSTNPHDIPDGYSEELHQALVRTIAEPGSLDGRGQVMACHEHPPGEEAHCVGWLMNQIGPGNNIPLRLHVMSCENIDAVILEGPQHKRFEDTLPKGNDVAVG</sequence>
<geneLocation type="plasmid" evidence="2">
    <name>pemeittgr7b</name>
</geneLocation>
<dbReference type="EMBL" id="CP041240">
    <property type="protein sequence ID" value="QLL64255.1"/>
    <property type="molecule type" value="Genomic_DNA"/>
</dbReference>
<dbReference type="RefSeq" id="WP_180942134.1">
    <property type="nucleotide sequence ID" value="NZ_CP041240.1"/>
</dbReference>
<dbReference type="KEGG" id="emx:FKV68_22660"/>
<dbReference type="AlphaFoldDB" id="A0A859QLQ1"/>
<dbReference type="Pfam" id="PF19800">
    <property type="entry name" value="DUF6283"/>
    <property type="match status" value="1"/>
</dbReference>
<accession>A0A859QLQ1</accession>
<keyword evidence="2" id="KW-1185">Reference proteome</keyword>
<reference evidence="1 2" key="1">
    <citation type="submission" date="2019-06" db="EMBL/GenBank/DDBJ databases">
        <title>Complete genome sequence of Ensifer mexicanus ITTG R7 isolated from nodules of Acacia angustissima (Mill.) Kuntze.</title>
        <authorList>
            <person name="Rincon-Rosales R."/>
            <person name="Rogel M.A."/>
            <person name="Guerrero G."/>
            <person name="Rincon-Molina C.I."/>
            <person name="Lopez-Lopez A."/>
            <person name="Martinez-Romero E."/>
        </authorList>
    </citation>
    <scope>NUCLEOTIDE SEQUENCE [LARGE SCALE GENOMIC DNA]</scope>
    <source>
        <strain evidence="1 2">ITTG R7</strain>
        <plasmid evidence="2">pemeittgr7b</plasmid>
    </source>
</reference>
<proteinExistence type="predicted"/>
<dbReference type="InterPro" id="IPR046250">
    <property type="entry name" value="DUF6283"/>
</dbReference>
<keyword evidence="1" id="KW-0614">Plasmid</keyword>
<dbReference type="Proteomes" id="UP000510721">
    <property type="component" value="Plasmid pEmeITTGR7b"/>
</dbReference>
<gene>
    <name evidence="1" type="ORF">FKV68_22660</name>
</gene>
<evidence type="ECO:0000313" key="2">
    <source>
        <dbReference type="Proteomes" id="UP000510721"/>
    </source>
</evidence>
<protein>
    <submittedName>
        <fullName evidence="1">Uncharacterized protein</fullName>
    </submittedName>
</protein>
<name>A0A859QLQ1_9HYPH</name>